<feature type="domain" description="FecR protein" evidence="2">
    <location>
        <begin position="181"/>
        <end position="268"/>
    </location>
</feature>
<dbReference type="OrthoDB" id="643697at2"/>
<dbReference type="Pfam" id="PF16344">
    <property type="entry name" value="FecR_C"/>
    <property type="match status" value="1"/>
</dbReference>
<dbReference type="PANTHER" id="PTHR30273">
    <property type="entry name" value="PERIPLASMIC SIGNAL SENSOR AND SIGMA FACTOR ACTIVATOR FECR-RELATED"/>
    <property type="match status" value="1"/>
</dbReference>
<accession>A0A173MBQ2</accession>
<dbReference type="AlphaFoldDB" id="A0A173MBQ2"/>
<evidence type="ECO:0000313" key="5">
    <source>
        <dbReference type="Proteomes" id="UP000186917"/>
    </source>
</evidence>
<name>A0A173MBQ2_9BACT</name>
<sequence>MMEQLNEEEIFLLLGKASGSLLPGEEALLEELFRNSPAATTAYQQLLENLKEAGSGKEGTIPLPHWRELTTEITNNAHPTTTTVKKLFSWKWAAAAASILVIAAGVFLYSHYSNRKSSIAQGAAPAIELQLADGSVINLSRQQGTIETGSIALNNRNKTLAYAAKGNAAAGTNRLTVPVGLDYKITLSDGTEIWLNSATSLQFPAVFTGNTREITVDGEAYLNVAPNAQSPFLVHLPGSTVRVMGTAFNINSYDSGITKIALVNGAVQVQSGTALKVLSPGKQATCSGGQEITETAFDERTVLGWRKGLFYFNNAPLSEISKVLPRWFNITVVIDDRSLLNRRFTGVINRNHPIHLFLEDLKVISGIHGSVDANGRLHFQ</sequence>
<evidence type="ECO:0000256" key="1">
    <source>
        <dbReference type="SAM" id="Phobius"/>
    </source>
</evidence>
<protein>
    <submittedName>
        <fullName evidence="4">FecR family protein</fullName>
    </submittedName>
</protein>
<keyword evidence="1" id="KW-0812">Transmembrane</keyword>
<evidence type="ECO:0000313" key="4">
    <source>
        <dbReference type="EMBL" id="SIT33733.1"/>
    </source>
</evidence>
<dbReference type="EMBL" id="FTOR01000013">
    <property type="protein sequence ID" value="SIT33733.1"/>
    <property type="molecule type" value="Genomic_DNA"/>
</dbReference>
<dbReference type="STRING" id="477680.SAMN05421788_11392"/>
<proteinExistence type="predicted"/>
<dbReference type="InterPro" id="IPR032508">
    <property type="entry name" value="FecR_C"/>
</dbReference>
<dbReference type="KEGG" id="fln:FLA_0957"/>
<feature type="transmembrane region" description="Helical" evidence="1">
    <location>
        <begin position="92"/>
        <end position="112"/>
    </location>
</feature>
<dbReference type="GO" id="GO:0016989">
    <property type="term" value="F:sigma factor antagonist activity"/>
    <property type="evidence" value="ECO:0007669"/>
    <property type="project" value="TreeGrafter"/>
</dbReference>
<organism evidence="4 5">
    <name type="scientific">Filimonas lacunae</name>
    <dbReference type="NCBI Taxonomy" id="477680"/>
    <lineage>
        <taxon>Bacteria</taxon>
        <taxon>Pseudomonadati</taxon>
        <taxon>Bacteroidota</taxon>
        <taxon>Chitinophagia</taxon>
        <taxon>Chitinophagales</taxon>
        <taxon>Chitinophagaceae</taxon>
        <taxon>Filimonas</taxon>
    </lineage>
</organism>
<dbReference type="Pfam" id="PF04773">
    <property type="entry name" value="FecR"/>
    <property type="match status" value="1"/>
</dbReference>
<feature type="domain" description="Protein FecR C-terminal" evidence="3">
    <location>
        <begin position="310"/>
        <end position="369"/>
    </location>
</feature>
<keyword evidence="5" id="KW-1185">Reference proteome</keyword>
<dbReference type="InterPro" id="IPR012373">
    <property type="entry name" value="Ferrdict_sens_TM"/>
</dbReference>
<dbReference type="InterPro" id="IPR006860">
    <property type="entry name" value="FecR"/>
</dbReference>
<dbReference type="PANTHER" id="PTHR30273:SF2">
    <property type="entry name" value="PROTEIN FECR"/>
    <property type="match status" value="1"/>
</dbReference>
<dbReference type="RefSeq" id="WP_076382377.1">
    <property type="nucleotide sequence ID" value="NZ_AP017422.1"/>
</dbReference>
<dbReference type="Proteomes" id="UP000186917">
    <property type="component" value="Unassembled WGS sequence"/>
</dbReference>
<dbReference type="Gene3D" id="3.55.50.30">
    <property type="match status" value="1"/>
</dbReference>
<gene>
    <name evidence="4" type="ORF">SAMN05421788_11392</name>
</gene>
<keyword evidence="1" id="KW-0472">Membrane</keyword>
<reference evidence="5" key="1">
    <citation type="submission" date="2017-01" db="EMBL/GenBank/DDBJ databases">
        <authorList>
            <person name="Varghese N."/>
            <person name="Submissions S."/>
        </authorList>
    </citation>
    <scope>NUCLEOTIDE SEQUENCE [LARGE SCALE GENOMIC DNA]</scope>
    <source>
        <strain evidence="5">DSM 21054</strain>
    </source>
</reference>
<evidence type="ECO:0000259" key="2">
    <source>
        <dbReference type="Pfam" id="PF04773"/>
    </source>
</evidence>
<keyword evidence="1" id="KW-1133">Transmembrane helix</keyword>
<dbReference type="PIRSF" id="PIRSF018266">
    <property type="entry name" value="FecR"/>
    <property type="match status" value="1"/>
</dbReference>
<dbReference type="Gene3D" id="2.60.120.1440">
    <property type="match status" value="1"/>
</dbReference>
<evidence type="ECO:0000259" key="3">
    <source>
        <dbReference type="Pfam" id="PF16344"/>
    </source>
</evidence>